<dbReference type="OrthoDB" id="6367542at2"/>
<evidence type="ECO:0000313" key="1">
    <source>
        <dbReference type="EMBL" id="EMP55429.1"/>
    </source>
</evidence>
<name>M7CQJ6_9GAMM</name>
<dbReference type="AlphaFoldDB" id="M7CQJ6"/>
<dbReference type="RefSeq" id="WP_008938377.1">
    <property type="nucleotide sequence ID" value="NZ_APAT01000015.1"/>
</dbReference>
<reference evidence="1 2" key="1">
    <citation type="journal article" date="2013" name="Genome Announc.">
        <title>Genome Sequence of Hydrothermal Arsenic-Respiring Bacterium Marinobacter santoriniensis NKSG1T.</title>
        <authorList>
            <person name="Handley K.M."/>
            <person name="Upton M."/>
            <person name="Beatson S.A."/>
            <person name="Hery M."/>
            <person name="Lloyd J.R."/>
        </authorList>
    </citation>
    <scope>NUCLEOTIDE SEQUENCE [LARGE SCALE GENOMIC DNA]</scope>
    <source>
        <strain evidence="1 2">NKSG1</strain>
    </source>
</reference>
<organism evidence="1 2">
    <name type="scientific">Marinobacter santoriniensis NKSG1</name>
    <dbReference type="NCBI Taxonomy" id="1288826"/>
    <lineage>
        <taxon>Bacteria</taxon>
        <taxon>Pseudomonadati</taxon>
        <taxon>Pseudomonadota</taxon>
        <taxon>Gammaproteobacteria</taxon>
        <taxon>Pseudomonadales</taxon>
        <taxon>Marinobacteraceae</taxon>
        <taxon>Marinobacter</taxon>
    </lineage>
</organism>
<evidence type="ECO:0000313" key="2">
    <source>
        <dbReference type="Proteomes" id="UP000011960"/>
    </source>
</evidence>
<gene>
    <name evidence="1" type="ORF">MSNKSG1_06148</name>
</gene>
<sequence>MLTFLLAISVLLSLFSAFLYWQTLEQKKIIRQILAREDMDEVGDDPELVLTVKVRDPISVAKKESRSARFLADHLPVMVSKMVYQEVMKELERELAERQIDVDMQIEYR</sequence>
<comment type="caution">
    <text evidence="1">The sequence shown here is derived from an EMBL/GenBank/DDBJ whole genome shotgun (WGS) entry which is preliminary data.</text>
</comment>
<keyword evidence="2" id="KW-1185">Reference proteome</keyword>
<dbReference type="STRING" id="1288826.MSNKSG1_06148"/>
<proteinExistence type="predicted"/>
<protein>
    <submittedName>
        <fullName evidence="1">Uncharacterized protein</fullName>
    </submittedName>
</protein>
<dbReference type="Proteomes" id="UP000011960">
    <property type="component" value="Unassembled WGS sequence"/>
</dbReference>
<dbReference type="PATRIC" id="fig|1288826.3.peg.1191"/>
<accession>M7CQJ6</accession>
<dbReference type="EMBL" id="APAT01000015">
    <property type="protein sequence ID" value="EMP55429.1"/>
    <property type="molecule type" value="Genomic_DNA"/>
</dbReference>